<comment type="caution">
    <text evidence="1">The sequence shown here is derived from an EMBL/GenBank/DDBJ whole genome shotgun (WGS) entry which is preliminary data.</text>
</comment>
<keyword evidence="2" id="KW-1185">Reference proteome</keyword>
<accession>A0A1Y2HNJ8</accession>
<proteinExistence type="predicted"/>
<organism evidence="1 2">
    <name type="scientific">Catenaria anguillulae PL171</name>
    <dbReference type="NCBI Taxonomy" id="765915"/>
    <lineage>
        <taxon>Eukaryota</taxon>
        <taxon>Fungi</taxon>
        <taxon>Fungi incertae sedis</taxon>
        <taxon>Blastocladiomycota</taxon>
        <taxon>Blastocladiomycetes</taxon>
        <taxon>Blastocladiales</taxon>
        <taxon>Catenariaceae</taxon>
        <taxon>Catenaria</taxon>
    </lineage>
</organism>
<evidence type="ECO:0000313" key="1">
    <source>
        <dbReference type="EMBL" id="ORZ34702.1"/>
    </source>
</evidence>
<protein>
    <submittedName>
        <fullName evidence="1">Uncharacterized protein</fullName>
    </submittedName>
</protein>
<evidence type="ECO:0000313" key="2">
    <source>
        <dbReference type="Proteomes" id="UP000193411"/>
    </source>
</evidence>
<gene>
    <name evidence="1" type="ORF">BCR44DRAFT_164720</name>
</gene>
<dbReference type="EMBL" id="MCFL01000026">
    <property type="protein sequence ID" value="ORZ34702.1"/>
    <property type="molecule type" value="Genomic_DNA"/>
</dbReference>
<name>A0A1Y2HNJ8_9FUNG</name>
<sequence>MDDCIVSKGGRLTPLTPGRTPAVLTTILTCSTPANVTHCNLTTNRQHAHSHRQPPFLLLCHVLTPPLARDTLASVIRPGASANVAPATATNAMHAKRHQVARPWFKAGFVPPTRVSHGDRCLRGQPTHASLVGPDIRAVHRRVDCETCQNLSDLAFRPSCDIALGMQPDRDYLAPHQRHHRTSNGLLHQPSCCQPSESHLARGSQSPWYYRRLCDRLDPGPFISMDGKYCLRTDTSKLSTIKRSACSIGTSAHPRHSCVRPLWTTTSTNRTAAQTPCWGRSTRLRNGRRV</sequence>
<dbReference type="Proteomes" id="UP000193411">
    <property type="component" value="Unassembled WGS sequence"/>
</dbReference>
<reference evidence="1 2" key="1">
    <citation type="submission" date="2016-07" db="EMBL/GenBank/DDBJ databases">
        <title>Pervasive Adenine N6-methylation of Active Genes in Fungi.</title>
        <authorList>
            <consortium name="DOE Joint Genome Institute"/>
            <person name="Mondo S.J."/>
            <person name="Dannebaum R.O."/>
            <person name="Kuo R.C."/>
            <person name="Labutti K."/>
            <person name="Haridas S."/>
            <person name="Kuo A."/>
            <person name="Salamov A."/>
            <person name="Ahrendt S.R."/>
            <person name="Lipzen A."/>
            <person name="Sullivan W."/>
            <person name="Andreopoulos W.B."/>
            <person name="Clum A."/>
            <person name="Lindquist E."/>
            <person name="Daum C."/>
            <person name="Ramamoorthy G.K."/>
            <person name="Gryganskyi A."/>
            <person name="Culley D."/>
            <person name="Magnuson J.K."/>
            <person name="James T.Y."/>
            <person name="O'Malley M.A."/>
            <person name="Stajich J.E."/>
            <person name="Spatafora J.W."/>
            <person name="Visel A."/>
            <person name="Grigoriev I.V."/>
        </authorList>
    </citation>
    <scope>NUCLEOTIDE SEQUENCE [LARGE SCALE GENOMIC DNA]</scope>
    <source>
        <strain evidence="1 2">PL171</strain>
    </source>
</reference>
<dbReference type="AlphaFoldDB" id="A0A1Y2HNJ8"/>